<evidence type="ECO:0000256" key="7">
    <source>
        <dbReference type="SAM" id="Phobius"/>
    </source>
</evidence>
<comment type="subcellular location">
    <subcellularLocation>
        <location evidence="1">Membrane</location>
        <topology evidence="1">Multi-pass membrane protein</topology>
    </subcellularLocation>
</comment>
<dbReference type="Proteomes" id="UP000664203">
    <property type="component" value="Unassembled WGS sequence"/>
</dbReference>
<dbReference type="InterPro" id="IPR049326">
    <property type="entry name" value="Rhodopsin_dom_fungi"/>
</dbReference>
<reference evidence="9" key="1">
    <citation type="submission" date="2021-03" db="EMBL/GenBank/DDBJ databases">
        <authorList>
            <person name="Tagirdzhanova G."/>
        </authorList>
    </citation>
    <scope>NUCLEOTIDE SEQUENCE</scope>
</reference>
<dbReference type="PANTHER" id="PTHR33048">
    <property type="entry name" value="PTH11-LIKE INTEGRAL MEMBRANE PROTEIN (AFU_ORTHOLOGUE AFUA_5G11245)"/>
    <property type="match status" value="1"/>
</dbReference>
<name>A0A8H3F0R8_9LECA</name>
<accession>A0A8H3F0R8</accession>
<dbReference type="InterPro" id="IPR052337">
    <property type="entry name" value="SAT4-like"/>
</dbReference>
<feature type="transmembrane region" description="Helical" evidence="7">
    <location>
        <begin position="138"/>
        <end position="156"/>
    </location>
</feature>
<dbReference type="AlphaFoldDB" id="A0A8H3F0R8"/>
<sequence length="437" mass="48174">MRYLDRAPGATASALLVAPPQLGDETREQTATDNELFQQWSIDSTFITLLAPLKAFGDHVVDDRIQFKRRHCPGCATLPLKSNSPDWLFTDAQAQLLVIVSQVFTQISVHYGMGTHIDALTPNAIVLALKYCWVAQPFQLLALAVGKIAAVTYLATIHGPRNANIKLAFLWIVGLVQLFSCFIILGFIYSQCSPMSKLWNIEIPGTCNGRTRNVYMAYLDGSESSIALVRGLWDDAKQTGLSAFSNLCISLYPTLIFWNLQMKTGKKVALCLLFGTGVIAAVCAVFKTTKVSTLGRTNDITYDMTGLMIWTAVEQYTVLLAGSVPPLRPAIKEIFNKASSTTYYRNRNSNTLRLDDEATLTSSTVPPGQTSAYRVGAKGRPETSHGKRDSTDNILSEMGEGGIMMTTMIEVERNRIYAQRMNGSRDQMIARKGREGV</sequence>
<dbReference type="PANTHER" id="PTHR33048:SF165">
    <property type="entry name" value="INTEGRAL MEMBRANE PROTEIN"/>
    <property type="match status" value="1"/>
</dbReference>
<protein>
    <recommendedName>
        <fullName evidence="8">Rhodopsin domain-containing protein</fullName>
    </recommendedName>
</protein>
<keyword evidence="10" id="KW-1185">Reference proteome</keyword>
<evidence type="ECO:0000256" key="3">
    <source>
        <dbReference type="ARBA" id="ARBA00022989"/>
    </source>
</evidence>
<gene>
    <name evidence="9" type="ORF">ALECFALPRED_008935</name>
</gene>
<proteinExistence type="inferred from homology"/>
<comment type="similarity">
    <text evidence="5">Belongs to the SAT4 family.</text>
</comment>
<dbReference type="Pfam" id="PF20684">
    <property type="entry name" value="Fung_rhodopsin"/>
    <property type="match status" value="2"/>
</dbReference>
<feature type="domain" description="Rhodopsin" evidence="8">
    <location>
        <begin position="240"/>
        <end position="332"/>
    </location>
</feature>
<evidence type="ECO:0000256" key="2">
    <source>
        <dbReference type="ARBA" id="ARBA00022692"/>
    </source>
</evidence>
<dbReference type="GO" id="GO:0016020">
    <property type="term" value="C:membrane"/>
    <property type="evidence" value="ECO:0007669"/>
    <property type="project" value="UniProtKB-SubCell"/>
</dbReference>
<evidence type="ECO:0000256" key="1">
    <source>
        <dbReference type="ARBA" id="ARBA00004141"/>
    </source>
</evidence>
<dbReference type="OrthoDB" id="3934549at2759"/>
<organism evidence="9 10">
    <name type="scientific">Alectoria fallacina</name>
    <dbReference type="NCBI Taxonomy" id="1903189"/>
    <lineage>
        <taxon>Eukaryota</taxon>
        <taxon>Fungi</taxon>
        <taxon>Dikarya</taxon>
        <taxon>Ascomycota</taxon>
        <taxon>Pezizomycotina</taxon>
        <taxon>Lecanoromycetes</taxon>
        <taxon>OSLEUM clade</taxon>
        <taxon>Lecanoromycetidae</taxon>
        <taxon>Lecanorales</taxon>
        <taxon>Lecanorineae</taxon>
        <taxon>Parmeliaceae</taxon>
        <taxon>Alectoria</taxon>
    </lineage>
</organism>
<evidence type="ECO:0000256" key="5">
    <source>
        <dbReference type="ARBA" id="ARBA00038359"/>
    </source>
</evidence>
<evidence type="ECO:0000313" key="9">
    <source>
        <dbReference type="EMBL" id="CAF9913663.1"/>
    </source>
</evidence>
<dbReference type="EMBL" id="CAJPDR010000063">
    <property type="protein sequence ID" value="CAF9913663.1"/>
    <property type="molecule type" value="Genomic_DNA"/>
</dbReference>
<evidence type="ECO:0000259" key="8">
    <source>
        <dbReference type="Pfam" id="PF20684"/>
    </source>
</evidence>
<evidence type="ECO:0000256" key="6">
    <source>
        <dbReference type="SAM" id="MobiDB-lite"/>
    </source>
</evidence>
<feature type="transmembrane region" description="Helical" evidence="7">
    <location>
        <begin position="241"/>
        <end position="260"/>
    </location>
</feature>
<evidence type="ECO:0000313" key="10">
    <source>
        <dbReference type="Proteomes" id="UP000664203"/>
    </source>
</evidence>
<feature type="transmembrane region" description="Helical" evidence="7">
    <location>
        <begin position="168"/>
        <end position="189"/>
    </location>
</feature>
<keyword evidence="2 7" id="KW-0812">Transmembrane</keyword>
<keyword evidence="4 7" id="KW-0472">Membrane</keyword>
<feature type="transmembrane region" description="Helical" evidence="7">
    <location>
        <begin position="267"/>
        <end position="287"/>
    </location>
</feature>
<feature type="compositionally biased region" description="Polar residues" evidence="6">
    <location>
        <begin position="363"/>
        <end position="372"/>
    </location>
</feature>
<feature type="region of interest" description="Disordered" evidence="6">
    <location>
        <begin position="363"/>
        <end position="395"/>
    </location>
</feature>
<comment type="caution">
    <text evidence="9">The sequence shown here is derived from an EMBL/GenBank/DDBJ whole genome shotgun (WGS) entry which is preliminary data.</text>
</comment>
<keyword evidence="3 7" id="KW-1133">Transmembrane helix</keyword>
<feature type="domain" description="Rhodopsin" evidence="8">
    <location>
        <begin position="96"/>
        <end position="216"/>
    </location>
</feature>
<evidence type="ECO:0000256" key="4">
    <source>
        <dbReference type="ARBA" id="ARBA00023136"/>
    </source>
</evidence>
<feature type="compositionally biased region" description="Basic and acidic residues" evidence="6">
    <location>
        <begin position="379"/>
        <end position="391"/>
    </location>
</feature>